<evidence type="ECO:0000256" key="3">
    <source>
        <dbReference type="ARBA" id="ARBA00022840"/>
    </source>
</evidence>
<keyword evidence="6" id="KW-1185">Reference proteome</keyword>
<dbReference type="KEGG" id="pya:PYCH_06730"/>
<dbReference type="eggNOG" id="arCOG00489">
    <property type="taxonomic scope" value="Archaea"/>
</dbReference>
<dbReference type="SUPFAM" id="SSF89028">
    <property type="entry name" value="Cobalamin adenosyltransferase-like"/>
    <property type="match status" value="1"/>
</dbReference>
<dbReference type="STRING" id="529709.PYCH_06730"/>
<dbReference type="AlphaFoldDB" id="F8AIJ5"/>
<evidence type="ECO:0000313" key="5">
    <source>
        <dbReference type="EMBL" id="AEH24361.1"/>
    </source>
</evidence>
<gene>
    <name evidence="5" type="ordered locus">PYCH_06730</name>
</gene>
<keyword evidence="3" id="KW-0067">ATP-binding</keyword>
<dbReference type="EMBL" id="CP002779">
    <property type="protein sequence ID" value="AEH24361.1"/>
    <property type="molecule type" value="Genomic_DNA"/>
</dbReference>
<name>F8AIJ5_PYRYC</name>
<dbReference type="InterPro" id="IPR036451">
    <property type="entry name" value="CblAdoTrfase-like_sf"/>
</dbReference>
<sequence length="172" mass="19350">MRVTTKTGDRGTTSLFGGDRVWKDSPIIEANGTIDELTSFLGEARHYLDDEMRVIIDTVQGHLYSIMAELGSKGRMKSVGDGEIKWLENVIAKYEPQVELRSFVLPGGTLASAKLDVCRAVARRAERRVATVLREFGIGEKPLIYLNRLSDLLFLMARVIEIREGRLREVKL</sequence>
<organism evidence="5 6">
    <name type="scientific">Pyrococcus yayanosii (strain CH1 / JCM 16557)</name>
    <dbReference type="NCBI Taxonomy" id="529709"/>
    <lineage>
        <taxon>Archaea</taxon>
        <taxon>Methanobacteriati</taxon>
        <taxon>Methanobacteriota</taxon>
        <taxon>Thermococci</taxon>
        <taxon>Thermococcales</taxon>
        <taxon>Thermococcaceae</taxon>
        <taxon>Pyrococcus</taxon>
    </lineage>
</organism>
<evidence type="ECO:0000313" key="6">
    <source>
        <dbReference type="Proteomes" id="UP000008386"/>
    </source>
</evidence>
<dbReference type="HOGENOM" id="CLU_083486_0_2_2"/>
<evidence type="ECO:0000256" key="2">
    <source>
        <dbReference type="ARBA" id="ARBA00022741"/>
    </source>
</evidence>
<dbReference type="GO" id="GO:0005524">
    <property type="term" value="F:ATP binding"/>
    <property type="evidence" value="ECO:0007669"/>
    <property type="project" value="UniProtKB-KW"/>
</dbReference>
<dbReference type="PANTHER" id="PTHR12213:SF0">
    <property type="entry name" value="CORRINOID ADENOSYLTRANSFERASE MMAB"/>
    <property type="match status" value="1"/>
</dbReference>
<evidence type="ECO:0000259" key="4">
    <source>
        <dbReference type="Pfam" id="PF01923"/>
    </source>
</evidence>
<keyword evidence="2" id="KW-0547">Nucleotide-binding</keyword>
<dbReference type="GeneID" id="10837249"/>
<proteinExistence type="predicted"/>
<protein>
    <submittedName>
        <fullName evidence="5">Cobalamin adenosyltransferase</fullName>
    </submittedName>
</protein>
<dbReference type="Pfam" id="PF01923">
    <property type="entry name" value="Cob_adeno_trans"/>
    <property type="match status" value="1"/>
</dbReference>
<keyword evidence="1 5" id="KW-0808">Transferase</keyword>
<feature type="domain" description="Cobalamin adenosyltransferase-like" evidence="4">
    <location>
        <begin position="4"/>
        <end position="159"/>
    </location>
</feature>
<evidence type="ECO:0000256" key="1">
    <source>
        <dbReference type="ARBA" id="ARBA00022679"/>
    </source>
</evidence>
<dbReference type="Gene3D" id="1.20.1200.10">
    <property type="entry name" value="Cobalamin adenosyltransferase-like"/>
    <property type="match status" value="1"/>
</dbReference>
<dbReference type="PANTHER" id="PTHR12213">
    <property type="entry name" value="CORRINOID ADENOSYLTRANSFERASE"/>
    <property type="match status" value="1"/>
</dbReference>
<dbReference type="InterPro" id="IPR016030">
    <property type="entry name" value="CblAdoTrfase-like"/>
</dbReference>
<reference evidence="5 6" key="1">
    <citation type="journal article" date="2011" name="J. Bacteriol.">
        <title>Complete genome sequence of the obligate piezophilic hyperthermophilic archaeon Pyrococcus yayanosii CH1.</title>
        <authorList>
            <person name="Jun X."/>
            <person name="Lupeng L."/>
            <person name="Minjuan X."/>
            <person name="Oger P."/>
            <person name="Fengping W."/>
            <person name="Jebbar M."/>
            <person name="Xiang X."/>
        </authorList>
    </citation>
    <scope>NUCLEOTIDE SEQUENCE [LARGE SCALE GENOMIC DNA]</scope>
    <source>
        <strain evidence="6">CH1 / JCM 16557</strain>
    </source>
</reference>
<dbReference type="GO" id="GO:0008817">
    <property type="term" value="F:corrinoid adenosyltransferase activity"/>
    <property type="evidence" value="ECO:0007669"/>
    <property type="project" value="TreeGrafter"/>
</dbReference>
<dbReference type="OrthoDB" id="4665at2157"/>
<dbReference type="Proteomes" id="UP000008386">
    <property type="component" value="Chromosome"/>
</dbReference>
<dbReference type="InterPro" id="IPR029499">
    <property type="entry name" value="PduO-typ"/>
</dbReference>
<accession>F8AIJ5</accession>
<dbReference type="RefSeq" id="WP_013905418.1">
    <property type="nucleotide sequence ID" value="NC_015680.1"/>
</dbReference>
<dbReference type="NCBIfam" id="TIGR00636">
    <property type="entry name" value="PduO_Nterm"/>
    <property type="match status" value="1"/>
</dbReference>